<dbReference type="EMBL" id="GFPF01002830">
    <property type="protein sequence ID" value="MAA13976.1"/>
    <property type="molecule type" value="Transcribed_RNA"/>
</dbReference>
<evidence type="ECO:0000256" key="2">
    <source>
        <dbReference type="SAM" id="MobiDB-lite"/>
    </source>
</evidence>
<feature type="region of interest" description="Disordered" evidence="2">
    <location>
        <begin position="50"/>
        <end position="107"/>
    </location>
</feature>
<name>A0A224Y8L7_9ACAR</name>
<feature type="compositionally biased region" description="Basic and acidic residues" evidence="2">
    <location>
        <begin position="187"/>
        <end position="196"/>
    </location>
</feature>
<keyword evidence="1" id="KW-0175">Coiled coil</keyword>
<feature type="coiled-coil region" evidence="1">
    <location>
        <begin position="137"/>
        <end position="184"/>
    </location>
</feature>
<evidence type="ECO:0000313" key="3">
    <source>
        <dbReference type="EMBL" id="MAA13976.1"/>
    </source>
</evidence>
<dbReference type="AlphaFoldDB" id="A0A224Y8L7"/>
<evidence type="ECO:0000256" key="1">
    <source>
        <dbReference type="SAM" id="Coils"/>
    </source>
</evidence>
<proteinExistence type="predicted"/>
<feature type="region of interest" description="Disordered" evidence="2">
    <location>
        <begin position="187"/>
        <end position="208"/>
    </location>
</feature>
<organism evidence="3">
    <name type="scientific">Rhipicephalus zambeziensis</name>
    <dbReference type="NCBI Taxonomy" id="60191"/>
    <lineage>
        <taxon>Eukaryota</taxon>
        <taxon>Metazoa</taxon>
        <taxon>Ecdysozoa</taxon>
        <taxon>Arthropoda</taxon>
        <taxon>Chelicerata</taxon>
        <taxon>Arachnida</taxon>
        <taxon>Acari</taxon>
        <taxon>Parasitiformes</taxon>
        <taxon>Ixodida</taxon>
        <taxon>Ixodoidea</taxon>
        <taxon>Ixodidae</taxon>
        <taxon>Rhipicephalinae</taxon>
        <taxon>Rhipicephalus</taxon>
        <taxon>Rhipicephalus</taxon>
    </lineage>
</organism>
<feature type="compositionally biased region" description="Low complexity" evidence="2">
    <location>
        <begin position="68"/>
        <end position="77"/>
    </location>
</feature>
<feature type="compositionally biased region" description="Low complexity" evidence="2">
    <location>
        <begin position="198"/>
        <end position="208"/>
    </location>
</feature>
<feature type="compositionally biased region" description="Polar residues" evidence="2">
    <location>
        <begin position="78"/>
        <end position="93"/>
    </location>
</feature>
<accession>A0A224Y8L7</accession>
<reference evidence="3" key="1">
    <citation type="journal article" date="2017" name="Parasit. Vectors">
        <title>Sialotranscriptomics of Rhipicephalus zambeziensis reveals intricate expression profiles of secretory proteins and suggests tight temporal transcriptional regulation during blood-feeding.</title>
        <authorList>
            <person name="de Castro M.H."/>
            <person name="de Klerk D."/>
            <person name="Pienaar R."/>
            <person name="Rees D.J.G."/>
            <person name="Mans B.J."/>
        </authorList>
    </citation>
    <scope>NUCLEOTIDE SEQUENCE</scope>
    <source>
        <tissue evidence="3">Salivary glands</tissue>
    </source>
</reference>
<protein>
    <submittedName>
        <fullName evidence="3">Uncharacterized protein</fullName>
    </submittedName>
</protein>
<sequence>MSVHSCPYQLLTLIPTLLTCVNFLNSYAIGFFMCADMSFEPTLPAGEGAASTGLHAVPPSIPDPPASSPARAHSVSAEGSSVQRTTPTATPQESGDALAGTDAPLPSRSARSRIAAVERVLAPEVAARVEALKYDERRKAELHVMEMRLRRQQLSQQRQLHRMRMQQEQELHKIQVRLLEQQREQQKWRFDMERQKQQQRAESQQAEK</sequence>